<keyword evidence="1" id="KW-0472">Membrane</keyword>
<dbReference type="PATRIC" id="fig|1423777.3.peg.153"/>
<dbReference type="Proteomes" id="UP000051686">
    <property type="component" value="Unassembled WGS sequence"/>
</dbReference>
<organism evidence="2 3">
    <name type="scientific">Liquorilactobacillus oeni DSM 19972</name>
    <dbReference type="NCBI Taxonomy" id="1423777"/>
    <lineage>
        <taxon>Bacteria</taxon>
        <taxon>Bacillati</taxon>
        <taxon>Bacillota</taxon>
        <taxon>Bacilli</taxon>
        <taxon>Lactobacillales</taxon>
        <taxon>Lactobacillaceae</taxon>
        <taxon>Liquorilactobacillus</taxon>
    </lineage>
</organism>
<keyword evidence="3" id="KW-1185">Reference proteome</keyword>
<dbReference type="AlphaFoldDB" id="A0A0R1M6T0"/>
<keyword evidence="1" id="KW-1133">Transmembrane helix</keyword>
<feature type="transmembrane region" description="Helical" evidence="1">
    <location>
        <begin position="12"/>
        <end position="33"/>
    </location>
</feature>
<dbReference type="RefSeq" id="WP_057897016.1">
    <property type="nucleotide sequence ID" value="NZ_AZEH01000042.1"/>
</dbReference>
<dbReference type="InterPro" id="IPR016977">
    <property type="entry name" value="ComGF"/>
</dbReference>
<name>A0A0R1M6T0_9LACO</name>
<evidence type="ECO:0008006" key="4">
    <source>
        <dbReference type="Google" id="ProtNLM"/>
    </source>
</evidence>
<comment type="caution">
    <text evidence="2">The sequence shown here is derived from an EMBL/GenBank/DDBJ whole genome shotgun (WGS) entry which is preliminary data.</text>
</comment>
<dbReference type="OrthoDB" id="2300136at2"/>
<accession>A0A0R1M6T0</accession>
<sequence length="144" mass="16651">MKKKQRLKAFSLLECLIALSLSVFLLGILNMAFNTSFRVDNNTQEADKAEWEQFADLISSENLSLHFVDIQNNITFFSSPTKDKDYRIVYYNGLVKMTGSEGGYIPLLYEVSAFETFYHDNLLTIRASIHQREYNCKIVMAKKE</sequence>
<dbReference type="Pfam" id="PF15980">
    <property type="entry name" value="ComGF"/>
    <property type="match status" value="1"/>
</dbReference>
<proteinExistence type="predicted"/>
<evidence type="ECO:0000256" key="1">
    <source>
        <dbReference type="SAM" id="Phobius"/>
    </source>
</evidence>
<reference evidence="2 3" key="1">
    <citation type="journal article" date="2015" name="Genome Announc.">
        <title>Expanding the biotechnology potential of lactobacilli through comparative genomics of 213 strains and associated genera.</title>
        <authorList>
            <person name="Sun Z."/>
            <person name="Harris H.M."/>
            <person name="McCann A."/>
            <person name="Guo C."/>
            <person name="Argimon S."/>
            <person name="Zhang W."/>
            <person name="Yang X."/>
            <person name="Jeffery I.B."/>
            <person name="Cooney J.C."/>
            <person name="Kagawa T.F."/>
            <person name="Liu W."/>
            <person name="Song Y."/>
            <person name="Salvetti E."/>
            <person name="Wrobel A."/>
            <person name="Rasinkangas P."/>
            <person name="Parkhill J."/>
            <person name="Rea M.C."/>
            <person name="O'Sullivan O."/>
            <person name="Ritari J."/>
            <person name="Douillard F.P."/>
            <person name="Paul Ross R."/>
            <person name="Yang R."/>
            <person name="Briner A.E."/>
            <person name="Felis G.E."/>
            <person name="de Vos W.M."/>
            <person name="Barrangou R."/>
            <person name="Klaenhammer T.R."/>
            <person name="Caufield P.W."/>
            <person name="Cui Y."/>
            <person name="Zhang H."/>
            <person name="O'Toole P.W."/>
        </authorList>
    </citation>
    <scope>NUCLEOTIDE SEQUENCE [LARGE SCALE GENOMIC DNA]</scope>
    <source>
        <strain evidence="2 3">DSM 19972</strain>
    </source>
</reference>
<keyword evidence="1" id="KW-0812">Transmembrane</keyword>
<evidence type="ECO:0000313" key="2">
    <source>
        <dbReference type="EMBL" id="KRL03981.1"/>
    </source>
</evidence>
<gene>
    <name evidence="2" type="ORF">FD46_GL000148</name>
</gene>
<dbReference type="EMBL" id="AZEH01000042">
    <property type="protein sequence ID" value="KRL03981.1"/>
    <property type="molecule type" value="Genomic_DNA"/>
</dbReference>
<protein>
    <recommendedName>
        <fullName evidence="4">Competence protein ComGF</fullName>
    </recommendedName>
</protein>
<dbReference type="STRING" id="1423777.FD46_GL000148"/>
<evidence type="ECO:0000313" key="3">
    <source>
        <dbReference type="Proteomes" id="UP000051686"/>
    </source>
</evidence>